<evidence type="ECO:0000313" key="2">
    <source>
        <dbReference type="EMBL" id="TYC15262.1"/>
    </source>
</evidence>
<proteinExistence type="predicted"/>
<dbReference type="AlphaFoldDB" id="A0A5D0UC35"/>
<dbReference type="RefSeq" id="WP_148350407.1">
    <property type="nucleotide sequence ID" value="NZ_JBHSBF010000027.1"/>
</dbReference>
<sequence>MRIRKHTLALVGVSAAALALYGGAGSAFAGTNGDEKPKPPVTCSLKADAGPFVAASCMGEGAVQLTVVCPAEKTMDGTINMFMGRSTVLDNRCAKGPTLASLTMFDMSTHKPGETLVPLQEIA</sequence>
<name>A0A5D0UC35_9ACTN</name>
<dbReference type="OrthoDB" id="3481797at2"/>
<organism evidence="2 3">
    <name type="scientific">Actinomadura syzygii</name>
    <dbReference type="NCBI Taxonomy" id="1427538"/>
    <lineage>
        <taxon>Bacteria</taxon>
        <taxon>Bacillati</taxon>
        <taxon>Actinomycetota</taxon>
        <taxon>Actinomycetes</taxon>
        <taxon>Streptosporangiales</taxon>
        <taxon>Thermomonosporaceae</taxon>
        <taxon>Actinomadura</taxon>
    </lineage>
</organism>
<evidence type="ECO:0000256" key="1">
    <source>
        <dbReference type="SAM" id="SignalP"/>
    </source>
</evidence>
<feature type="chain" id="PRO_5022748478" description="Secreted protein" evidence="1">
    <location>
        <begin position="30"/>
        <end position="123"/>
    </location>
</feature>
<gene>
    <name evidence="2" type="ORF">FXF65_14395</name>
</gene>
<dbReference type="Proteomes" id="UP000322634">
    <property type="component" value="Unassembled WGS sequence"/>
</dbReference>
<dbReference type="EMBL" id="VSFF01000005">
    <property type="protein sequence ID" value="TYC15262.1"/>
    <property type="molecule type" value="Genomic_DNA"/>
</dbReference>
<protein>
    <recommendedName>
        <fullName evidence="4">Secreted protein</fullName>
    </recommendedName>
</protein>
<comment type="caution">
    <text evidence="2">The sequence shown here is derived from an EMBL/GenBank/DDBJ whole genome shotgun (WGS) entry which is preliminary data.</text>
</comment>
<keyword evidence="3" id="KW-1185">Reference proteome</keyword>
<keyword evidence="1" id="KW-0732">Signal</keyword>
<evidence type="ECO:0008006" key="4">
    <source>
        <dbReference type="Google" id="ProtNLM"/>
    </source>
</evidence>
<feature type="signal peptide" evidence="1">
    <location>
        <begin position="1"/>
        <end position="29"/>
    </location>
</feature>
<evidence type="ECO:0000313" key="3">
    <source>
        <dbReference type="Proteomes" id="UP000322634"/>
    </source>
</evidence>
<reference evidence="2 3" key="1">
    <citation type="submission" date="2019-08" db="EMBL/GenBank/DDBJ databases">
        <title>Actinomadura sp. nov. CYP1-5 isolated from mountain soil.</title>
        <authorList>
            <person name="Songsumanus A."/>
            <person name="Kuncharoen N."/>
            <person name="Kudo T."/>
            <person name="Yuki M."/>
            <person name="Igarashi Y."/>
            <person name="Tanasupawat S."/>
        </authorList>
    </citation>
    <scope>NUCLEOTIDE SEQUENCE [LARGE SCALE GENOMIC DNA]</scope>
    <source>
        <strain evidence="2 3">GKU157</strain>
    </source>
</reference>
<accession>A0A5D0UC35</accession>